<comment type="caution">
    <text evidence="9">The sequence shown here is derived from an EMBL/GenBank/DDBJ whole genome shotgun (WGS) entry which is preliminary data.</text>
</comment>
<evidence type="ECO:0000256" key="3">
    <source>
        <dbReference type="ARBA" id="ARBA00023027"/>
    </source>
</evidence>
<dbReference type="GO" id="GO:0006081">
    <property type="term" value="P:aldehyde metabolic process"/>
    <property type="evidence" value="ECO:0007669"/>
    <property type="project" value="InterPro"/>
</dbReference>
<dbReference type="PROSITE" id="PS00687">
    <property type="entry name" value="ALDEHYDE_DEHYDR_GLU"/>
    <property type="match status" value="1"/>
</dbReference>
<dbReference type="InterPro" id="IPR016160">
    <property type="entry name" value="Ald_DH_CS_CYS"/>
</dbReference>
<dbReference type="GO" id="GO:0004029">
    <property type="term" value="F:aldehyde dehydrogenase (NAD+) activity"/>
    <property type="evidence" value="ECO:0007669"/>
    <property type="project" value="TreeGrafter"/>
</dbReference>
<dbReference type="InterPro" id="IPR016162">
    <property type="entry name" value="Ald_DH_N"/>
</dbReference>
<dbReference type="SUPFAM" id="SSF53720">
    <property type="entry name" value="ALDH-like"/>
    <property type="match status" value="1"/>
</dbReference>
<dbReference type="CDD" id="cd07136">
    <property type="entry name" value="ALDH_YwdH-P39616"/>
    <property type="match status" value="1"/>
</dbReference>
<organism evidence="9 10">
    <name type="scientific">Oceanirhabdus seepicola</name>
    <dbReference type="NCBI Taxonomy" id="2828781"/>
    <lineage>
        <taxon>Bacteria</taxon>
        <taxon>Bacillati</taxon>
        <taxon>Bacillota</taxon>
        <taxon>Clostridia</taxon>
        <taxon>Eubacteriales</taxon>
        <taxon>Clostridiaceae</taxon>
        <taxon>Oceanirhabdus</taxon>
    </lineage>
</organism>
<dbReference type="Gene3D" id="3.40.309.10">
    <property type="entry name" value="Aldehyde Dehydrogenase, Chain A, domain 2"/>
    <property type="match status" value="1"/>
</dbReference>
<sequence>MLVNEFLNNQKDYFLKGETLSYEFRLNALMKLKASIKLNEELIMQALKADLGKCEFEAYASEIGIVYEELNFALKHLKEWMKDKKVSTPLFQTGGKSFIHYEPKGTVLIASPWNYPFNLTMVPLIGAIVGGNTVLVKTSATTHNTSEVIKKIITENFDDKYIKFLTGGNNEVLEIITIGVDYIFFTGSIGIGKIIMEHASKNLTPLTLELGGKSPVIVCDDANIEVAAQRITWGKFLNCGQTCIAPDYLYVHKDVKEKFIHEMIHCIEKFYGTDASSSPDYGKIVNEKQCDRLIEYLDKDKIVYGGTHNKESLYISPTIMDNITYEDKVMSEEIFGPIAPIIEFTDLNAVIREINSKQRPLAAYFFTEDQYKIDKLIDSIHYGGGCVNDVVSHITNVNLPFGGNGLSGMGSYHGYESFLTFSHKKSIMRKSTKIKSKLPFPPYNNRVNLVKKIMK</sequence>
<dbReference type="PANTHER" id="PTHR43570">
    <property type="entry name" value="ALDEHYDE DEHYDROGENASE"/>
    <property type="match status" value="1"/>
</dbReference>
<dbReference type="Proteomes" id="UP001056429">
    <property type="component" value="Unassembled WGS sequence"/>
</dbReference>
<keyword evidence="3" id="KW-0520">NAD</keyword>
<gene>
    <name evidence="9" type="ORF">KDK92_14550</name>
</gene>
<dbReference type="EMBL" id="JAGSOJ010000003">
    <property type="protein sequence ID" value="MCM1990948.1"/>
    <property type="molecule type" value="Genomic_DNA"/>
</dbReference>
<name>A0A9J6P3K6_9CLOT</name>
<accession>A0A9J6P3K6</accession>
<dbReference type="InterPro" id="IPR015590">
    <property type="entry name" value="Aldehyde_DH_dom"/>
</dbReference>
<evidence type="ECO:0000256" key="4">
    <source>
        <dbReference type="PIRNR" id="PIRNR036492"/>
    </source>
</evidence>
<reference evidence="9" key="1">
    <citation type="journal article" date="2021" name="mSystems">
        <title>Bacteria and Archaea Synergistically Convert Glycine Betaine to Biogenic Methane in the Formosa Cold Seep of the South China Sea.</title>
        <authorList>
            <person name="Li L."/>
            <person name="Zhang W."/>
            <person name="Zhang S."/>
            <person name="Song L."/>
            <person name="Sun Q."/>
            <person name="Zhang H."/>
            <person name="Xiang H."/>
            <person name="Dong X."/>
        </authorList>
    </citation>
    <scope>NUCLEOTIDE SEQUENCE</scope>
    <source>
        <strain evidence="9">ZWT</strain>
    </source>
</reference>
<dbReference type="RefSeq" id="WP_250860058.1">
    <property type="nucleotide sequence ID" value="NZ_JAGSOJ010000003.1"/>
</dbReference>
<protein>
    <recommendedName>
        <fullName evidence="4">Aldehyde dehydrogenase</fullName>
    </recommendedName>
</protein>
<evidence type="ECO:0000313" key="9">
    <source>
        <dbReference type="EMBL" id="MCM1990948.1"/>
    </source>
</evidence>
<dbReference type="AlphaFoldDB" id="A0A9J6P3K6"/>
<dbReference type="InterPro" id="IPR029510">
    <property type="entry name" value="Ald_DH_CS_GLU"/>
</dbReference>
<comment type="similarity">
    <text evidence="1 4 7">Belongs to the aldehyde dehydrogenase family.</text>
</comment>
<feature type="active site" evidence="5">
    <location>
        <position position="243"/>
    </location>
</feature>
<dbReference type="InterPro" id="IPR016161">
    <property type="entry name" value="Ald_DH/histidinol_DH"/>
</dbReference>
<reference evidence="9" key="2">
    <citation type="submission" date="2021-04" db="EMBL/GenBank/DDBJ databases">
        <authorList>
            <person name="Dong X."/>
        </authorList>
    </citation>
    <scope>NUCLEOTIDE SEQUENCE</scope>
    <source>
        <strain evidence="9">ZWT</strain>
    </source>
</reference>
<dbReference type="FunFam" id="3.40.309.10:FF:000003">
    <property type="entry name" value="Aldehyde dehydrogenase"/>
    <property type="match status" value="1"/>
</dbReference>
<proteinExistence type="inferred from homology"/>
<evidence type="ECO:0000313" key="10">
    <source>
        <dbReference type="Proteomes" id="UP001056429"/>
    </source>
</evidence>
<dbReference type="InterPro" id="IPR016163">
    <property type="entry name" value="Ald_DH_C"/>
</dbReference>
<evidence type="ECO:0000256" key="2">
    <source>
        <dbReference type="ARBA" id="ARBA00023002"/>
    </source>
</evidence>
<evidence type="ECO:0000256" key="5">
    <source>
        <dbReference type="PIRSR" id="PIRSR036492-1"/>
    </source>
</evidence>
<evidence type="ECO:0000256" key="6">
    <source>
        <dbReference type="PROSITE-ProRule" id="PRU10007"/>
    </source>
</evidence>
<dbReference type="Gene3D" id="3.40.605.10">
    <property type="entry name" value="Aldehyde Dehydrogenase, Chain A, domain 1"/>
    <property type="match status" value="1"/>
</dbReference>
<keyword evidence="10" id="KW-1185">Reference proteome</keyword>
<keyword evidence="2 4" id="KW-0560">Oxidoreductase</keyword>
<evidence type="ECO:0000256" key="7">
    <source>
        <dbReference type="RuleBase" id="RU003345"/>
    </source>
</evidence>
<feature type="active site" evidence="5 6">
    <location>
        <position position="209"/>
    </location>
</feature>
<evidence type="ECO:0000256" key="1">
    <source>
        <dbReference type="ARBA" id="ARBA00009986"/>
    </source>
</evidence>
<dbReference type="PROSITE" id="PS00070">
    <property type="entry name" value="ALDEHYDE_DEHYDR_CYS"/>
    <property type="match status" value="1"/>
</dbReference>
<dbReference type="FunFam" id="3.40.605.10:FF:000004">
    <property type="entry name" value="Aldehyde dehydrogenase"/>
    <property type="match status" value="1"/>
</dbReference>
<evidence type="ECO:0000259" key="8">
    <source>
        <dbReference type="Pfam" id="PF00171"/>
    </source>
</evidence>
<dbReference type="InterPro" id="IPR012394">
    <property type="entry name" value="Aldehyde_DH_NAD(P)"/>
</dbReference>
<dbReference type="GO" id="GO:0005737">
    <property type="term" value="C:cytoplasm"/>
    <property type="evidence" value="ECO:0007669"/>
    <property type="project" value="TreeGrafter"/>
</dbReference>
<dbReference type="PANTHER" id="PTHR43570:SF16">
    <property type="entry name" value="ALDEHYDE DEHYDROGENASE TYPE III, ISOFORM Q"/>
    <property type="match status" value="1"/>
</dbReference>
<dbReference type="Pfam" id="PF00171">
    <property type="entry name" value="Aldedh"/>
    <property type="match status" value="1"/>
</dbReference>
<dbReference type="PIRSF" id="PIRSF036492">
    <property type="entry name" value="ALDH"/>
    <property type="match status" value="1"/>
</dbReference>
<feature type="domain" description="Aldehyde dehydrogenase" evidence="8">
    <location>
        <begin position="15"/>
        <end position="426"/>
    </location>
</feature>